<name>A0ABQ1HEA2_9GAMM</name>
<proteinExistence type="predicted"/>
<reference evidence="3" key="1">
    <citation type="journal article" date="2019" name="Int. J. Syst. Evol. Microbiol.">
        <title>The Global Catalogue of Microorganisms (GCM) 10K type strain sequencing project: providing services to taxonomists for standard genome sequencing and annotation.</title>
        <authorList>
            <consortium name="The Broad Institute Genomics Platform"/>
            <consortium name="The Broad Institute Genome Sequencing Center for Infectious Disease"/>
            <person name="Wu L."/>
            <person name="Ma J."/>
        </authorList>
    </citation>
    <scope>NUCLEOTIDE SEQUENCE [LARGE SCALE GENOMIC DNA]</scope>
    <source>
        <strain evidence="3">CGMCC 1.15905</strain>
    </source>
</reference>
<protein>
    <submittedName>
        <fullName evidence="2">Uncharacterized protein</fullName>
    </submittedName>
</protein>
<accession>A0ABQ1HEA2</accession>
<evidence type="ECO:0000313" key="2">
    <source>
        <dbReference type="EMBL" id="GGA72031.1"/>
    </source>
</evidence>
<keyword evidence="3" id="KW-1185">Reference proteome</keyword>
<dbReference type="Proteomes" id="UP000623419">
    <property type="component" value="Unassembled WGS sequence"/>
</dbReference>
<evidence type="ECO:0000256" key="1">
    <source>
        <dbReference type="SAM" id="MobiDB-lite"/>
    </source>
</evidence>
<evidence type="ECO:0000313" key="3">
    <source>
        <dbReference type="Proteomes" id="UP000623419"/>
    </source>
</evidence>
<dbReference type="EMBL" id="BMKC01000001">
    <property type="protein sequence ID" value="GGA72031.1"/>
    <property type="molecule type" value="Genomic_DNA"/>
</dbReference>
<comment type="caution">
    <text evidence="2">The sequence shown here is derived from an EMBL/GenBank/DDBJ whole genome shotgun (WGS) entry which is preliminary data.</text>
</comment>
<gene>
    <name evidence="2" type="ORF">GCM10011521_07730</name>
</gene>
<sequence length="99" mass="11174">MHFPVLHPRDHRHGAAGGVGAFAHPAILKHRRQHTQGVGGQRRQRRQAKEENEGETNPAHGRILVRTARTWPREWISGRSLGRREGAGMGRKVVTLVQR</sequence>
<feature type="region of interest" description="Disordered" evidence="1">
    <location>
        <begin position="29"/>
        <end position="62"/>
    </location>
</feature>
<organism evidence="2 3">
    <name type="scientific">Arenimonas soli</name>
    <dbReference type="NCBI Taxonomy" id="2269504"/>
    <lineage>
        <taxon>Bacteria</taxon>
        <taxon>Pseudomonadati</taxon>
        <taxon>Pseudomonadota</taxon>
        <taxon>Gammaproteobacteria</taxon>
        <taxon>Lysobacterales</taxon>
        <taxon>Lysobacteraceae</taxon>
        <taxon>Arenimonas</taxon>
    </lineage>
</organism>